<dbReference type="SUPFAM" id="SSF103473">
    <property type="entry name" value="MFS general substrate transporter"/>
    <property type="match status" value="1"/>
</dbReference>
<evidence type="ECO:0000256" key="5">
    <source>
        <dbReference type="ARBA" id="ARBA00023136"/>
    </source>
</evidence>
<sequence length="406" mass="45119">MRYVTDKNRGISAILAFMIIPISGFAMDVYVPSFPSMVQDLHIPISSVRLTMTIFLISYGVSQLFVGSISDSYGRYRLCLWSLVAFIITNIVIVLTKSIEVIFVMRAVQGVVISIIMVSKRSLFIDAFTGDKQKHYTSLLSVVWSSAPVIAPFLGGYLQHSFEWRANFYFLAIYAFVMLLLELRYSGETLKEMKAFHLSSVADTYKKMIGTPDFAYGIVVLGLSYSMAIIFGMSAPFLIENVFHYSAVATGYAALSSGVALLLGGMLSKYLIARNFMAKLTIANFVQGAFAVAMFITAGMFNSIFPIMFFVVALHFLMGFIYNIYFTYCLTRFPENAGISGGITSGGGYIVTSIFSYAIASSININSQRTFAISYMILIVLIGVMLLFLRRYLNKPKPVNTLMQEA</sequence>
<comment type="subcellular location">
    <subcellularLocation>
        <location evidence="1">Membrane</location>
        <topology evidence="1">Multi-pass membrane protein</topology>
    </subcellularLocation>
</comment>
<evidence type="ECO:0000256" key="1">
    <source>
        <dbReference type="ARBA" id="ARBA00004141"/>
    </source>
</evidence>
<reference evidence="9" key="1">
    <citation type="journal article" date="2019" name="Int. J. Syst. Evol. Microbiol.">
        <title>The Global Catalogue of Microorganisms (GCM) 10K type strain sequencing project: providing services to taxonomists for standard genome sequencing and annotation.</title>
        <authorList>
            <consortium name="The Broad Institute Genomics Platform"/>
            <consortium name="The Broad Institute Genome Sequencing Center for Infectious Disease"/>
            <person name="Wu L."/>
            <person name="Ma J."/>
        </authorList>
    </citation>
    <scope>NUCLEOTIDE SEQUENCE [LARGE SCALE GENOMIC DNA]</scope>
    <source>
        <strain evidence="9">CCUG 60742</strain>
    </source>
</reference>
<evidence type="ECO:0000313" key="9">
    <source>
        <dbReference type="Proteomes" id="UP001597073"/>
    </source>
</evidence>
<keyword evidence="4 6" id="KW-1133">Transmembrane helix</keyword>
<feature type="transmembrane region" description="Helical" evidence="6">
    <location>
        <begin position="372"/>
        <end position="389"/>
    </location>
</feature>
<dbReference type="Proteomes" id="UP001597073">
    <property type="component" value="Unassembled WGS sequence"/>
</dbReference>
<dbReference type="InterPro" id="IPR020846">
    <property type="entry name" value="MFS_dom"/>
</dbReference>
<comment type="caution">
    <text evidence="8">The sequence shown here is derived from an EMBL/GenBank/DDBJ whole genome shotgun (WGS) entry which is preliminary data.</text>
</comment>
<evidence type="ECO:0000256" key="3">
    <source>
        <dbReference type="ARBA" id="ARBA00022692"/>
    </source>
</evidence>
<feature type="domain" description="Major facilitator superfamily (MFS) profile" evidence="7">
    <location>
        <begin position="12"/>
        <end position="393"/>
    </location>
</feature>
<dbReference type="InterPro" id="IPR011701">
    <property type="entry name" value="MFS"/>
</dbReference>
<protein>
    <submittedName>
        <fullName evidence="8">MFS transporter</fullName>
    </submittedName>
</protein>
<feature type="transmembrane region" description="Helical" evidence="6">
    <location>
        <begin position="245"/>
        <end position="264"/>
    </location>
</feature>
<dbReference type="PANTHER" id="PTHR23502">
    <property type="entry name" value="MAJOR FACILITATOR SUPERFAMILY"/>
    <property type="match status" value="1"/>
</dbReference>
<gene>
    <name evidence="8" type="ORF">ACFQZI_01360</name>
</gene>
<dbReference type="PANTHER" id="PTHR23502:SF132">
    <property type="entry name" value="POLYAMINE TRANSPORTER 2-RELATED"/>
    <property type="match status" value="1"/>
</dbReference>
<feature type="transmembrane region" description="Helical" evidence="6">
    <location>
        <begin position="214"/>
        <end position="239"/>
    </location>
</feature>
<feature type="transmembrane region" description="Helical" evidence="6">
    <location>
        <begin position="139"/>
        <end position="158"/>
    </location>
</feature>
<dbReference type="Gene3D" id="1.20.1720.10">
    <property type="entry name" value="Multidrug resistance protein D"/>
    <property type="match status" value="1"/>
</dbReference>
<keyword evidence="9" id="KW-1185">Reference proteome</keyword>
<feature type="transmembrane region" description="Helical" evidence="6">
    <location>
        <begin position="304"/>
        <end position="325"/>
    </location>
</feature>
<name>A0ABW2Z9Z5_9SPHI</name>
<organism evidence="8 9">
    <name type="scientific">Mucilaginibacter lutimaris</name>
    <dbReference type="NCBI Taxonomy" id="931629"/>
    <lineage>
        <taxon>Bacteria</taxon>
        <taxon>Pseudomonadati</taxon>
        <taxon>Bacteroidota</taxon>
        <taxon>Sphingobacteriia</taxon>
        <taxon>Sphingobacteriales</taxon>
        <taxon>Sphingobacteriaceae</taxon>
        <taxon>Mucilaginibacter</taxon>
    </lineage>
</organism>
<evidence type="ECO:0000256" key="2">
    <source>
        <dbReference type="ARBA" id="ARBA00022448"/>
    </source>
</evidence>
<feature type="transmembrane region" description="Helical" evidence="6">
    <location>
        <begin position="12"/>
        <end position="31"/>
    </location>
</feature>
<proteinExistence type="predicted"/>
<dbReference type="Pfam" id="PF07690">
    <property type="entry name" value="MFS_1"/>
    <property type="match status" value="1"/>
</dbReference>
<dbReference type="PROSITE" id="PS50850">
    <property type="entry name" value="MFS"/>
    <property type="match status" value="1"/>
</dbReference>
<accession>A0ABW2Z9Z5</accession>
<dbReference type="EMBL" id="JBHTIA010000003">
    <property type="protein sequence ID" value="MFD0763481.1"/>
    <property type="molecule type" value="Genomic_DNA"/>
</dbReference>
<feature type="transmembrane region" description="Helical" evidence="6">
    <location>
        <begin position="101"/>
        <end position="118"/>
    </location>
</feature>
<dbReference type="RefSeq" id="WP_377137605.1">
    <property type="nucleotide sequence ID" value="NZ_JBHTIA010000003.1"/>
</dbReference>
<keyword evidence="3 6" id="KW-0812">Transmembrane</keyword>
<keyword evidence="2" id="KW-0813">Transport</keyword>
<feature type="transmembrane region" description="Helical" evidence="6">
    <location>
        <begin position="337"/>
        <end position="360"/>
    </location>
</feature>
<feature type="transmembrane region" description="Helical" evidence="6">
    <location>
        <begin position="164"/>
        <end position="183"/>
    </location>
</feature>
<feature type="transmembrane region" description="Helical" evidence="6">
    <location>
        <begin position="78"/>
        <end position="95"/>
    </location>
</feature>
<feature type="transmembrane region" description="Helical" evidence="6">
    <location>
        <begin position="276"/>
        <end position="298"/>
    </location>
</feature>
<evidence type="ECO:0000256" key="4">
    <source>
        <dbReference type="ARBA" id="ARBA00022989"/>
    </source>
</evidence>
<keyword evidence="5 6" id="KW-0472">Membrane</keyword>
<feature type="transmembrane region" description="Helical" evidence="6">
    <location>
        <begin position="43"/>
        <end position="66"/>
    </location>
</feature>
<evidence type="ECO:0000313" key="8">
    <source>
        <dbReference type="EMBL" id="MFD0763481.1"/>
    </source>
</evidence>
<evidence type="ECO:0000256" key="6">
    <source>
        <dbReference type="SAM" id="Phobius"/>
    </source>
</evidence>
<dbReference type="InterPro" id="IPR036259">
    <property type="entry name" value="MFS_trans_sf"/>
</dbReference>
<evidence type="ECO:0000259" key="7">
    <source>
        <dbReference type="PROSITE" id="PS50850"/>
    </source>
</evidence>